<dbReference type="RefSeq" id="WP_264843866.1">
    <property type="nucleotide sequence ID" value="NZ_AP025628.1"/>
</dbReference>
<dbReference type="KEGG" id="cmic:caldi_08570"/>
<dbReference type="EMBL" id="AP025628">
    <property type="protein sequence ID" value="BDG59767.1"/>
    <property type="molecule type" value="Genomic_DNA"/>
</dbReference>
<sequence length="98" mass="11618">MQGFRVEAAPRFNRMAKKLPPEVKRALDEEIRRIAENPYKGDRKKGVLRDVFVEKFEAQSARWLLAYRVQPDRQVVQLLAIGQHENFYRDLSRYLSGR</sequence>
<evidence type="ECO:0000313" key="1">
    <source>
        <dbReference type="EMBL" id="BDG59767.1"/>
    </source>
</evidence>
<proteinExistence type="predicted"/>
<dbReference type="Gene3D" id="3.30.2310.20">
    <property type="entry name" value="RelE-like"/>
    <property type="match status" value="1"/>
</dbReference>
<accession>A0AA35CIR1</accession>
<dbReference type="Proteomes" id="UP001163687">
    <property type="component" value="Chromosome"/>
</dbReference>
<reference evidence="1" key="1">
    <citation type="submission" date="2022-03" db="EMBL/GenBank/DDBJ databases">
        <title>Complete genome sequence of Caldinitratiruptor microaerophilus.</title>
        <authorList>
            <person name="Mukaiyama R."/>
            <person name="Nishiyama T."/>
            <person name="Ueda K."/>
        </authorList>
    </citation>
    <scope>NUCLEOTIDE SEQUENCE</scope>
    <source>
        <strain evidence="1">JCM 16183</strain>
    </source>
</reference>
<gene>
    <name evidence="1" type="ORF">caldi_08570</name>
</gene>
<protein>
    <recommendedName>
        <fullName evidence="3">Addiction module toxin RelE</fullName>
    </recommendedName>
</protein>
<name>A0AA35CIR1_9FIRM</name>
<dbReference type="AlphaFoldDB" id="A0AA35CIR1"/>
<dbReference type="SUPFAM" id="SSF143011">
    <property type="entry name" value="RelE-like"/>
    <property type="match status" value="1"/>
</dbReference>
<dbReference type="InterPro" id="IPR031552">
    <property type="entry name" value="ParE-like_toxin"/>
</dbReference>
<dbReference type="InterPro" id="IPR035093">
    <property type="entry name" value="RelE/ParE_toxin_dom_sf"/>
</dbReference>
<evidence type="ECO:0008006" key="3">
    <source>
        <dbReference type="Google" id="ProtNLM"/>
    </source>
</evidence>
<keyword evidence="2" id="KW-1185">Reference proteome</keyword>
<dbReference type="Pfam" id="PF15781">
    <property type="entry name" value="ParE-like_toxin"/>
    <property type="match status" value="1"/>
</dbReference>
<evidence type="ECO:0000313" key="2">
    <source>
        <dbReference type="Proteomes" id="UP001163687"/>
    </source>
</evidence>
<organism evidence="1 2">
    <name type="scientific">Caldinitratiruptor microaerophilus</name>
    <dbReference type="NCBI Taxonomy" id="671077"/>
    <lineage>
        <taxon>Bacteria</taxon>
        <taxon>Bacillati</taxon>
        <taxon>Bacillota</taxon>
        <taxon>Clostridia</taxon>
        <taxon>Eubacteriales</taxon>
        <taxon>Symbiobacteriaceae</taxon>
        <taxon>Caldinitratiruptor</taxon>
    </lineage>
</organism>